<evidence type="ECO:0000313" key="2">
    <source>
        <dbReference type="Proteomes" id="UP001597337"/>
    </source>
</evidence>
<gene>
    <name evidence="1" type="ORF">ACFSJC_09895</name>
</gene>
<accession>A0ABW4Y977</accession>
<dbReference type="Proteomes" id="UP001597337">
    <property type="component" value="Unassembled WGS sequence"/>
</dbReference>
<evidence type="ECO:0000313" key="1">
    <source>
        <dbReference type="EMBL" id="MFD2112150.1"/>
    </source>
</evidence>
<proteinExistence type="predicted"/>
<comment type="caution">
    <text evidence="1">The sequence shown here is derived from an EMBL/GenBank/DDBJ whole genome shotgun (WGS) entry which is preliminary data.</text>
</comment>
<dbReference type="RefSeq" id="WP_386026200.1">
    <property type="nucleotide sequence ID" value="NZ_JBHUHX010000020.1"/>
</dbReference>
<name>A0ABW4Y977_9GAMM</name>
<keyword evidence="2" id="KW-1185">Reference proteome</keyword>
<reference evidence="2" key="1">
    <citation type="journal article" date="2019" name="Int. J. Syst. Evol. Microbiol.">
        <title>The Global Catalogue of Microorganisms (GCM) 10K type strain sequencing project: providing services to taxonomists for standard genome sequencing and annotation.</title>
        <authorList>
            <consortium name="The Broad Institute Genomics Platform"/>
            <consortium name="The Broad Institute Genome Sequencing Center for Infectious Disease"/>
            <person name="Wu L."/>
            <person name="Ma J."/>
        </authorList>
    </citation>
    <scope>NUCLEOTIDE SEQUENCE [LARGE SCALE GENOMIC DNA]</scope>
    <source>
        <strain evidence="2">KACC 12597</strain>
    </source>
</reference>
<protein>
    <submittedName>
        <fullName evidence="1">Uncharacterized protein</fullName>
    </submittedName>
</protein>
<dbReference type="EMBL" id="JBHUHX010000020">
    <property type="protein sequence ID" value="MFD2112150.1"/>
    <property type="molecule type" value="Genomic_DNA"/>
</dbReference>
<sequence>MKLFHSIFGHADETRGRYPEWLIEAAIDRAVEGTDPRIKFVSGYRKRLRPAVIRSMDHVVALVDAFPEALPVGRAEYSEDPRLGALFASADSMLDTLGRDKALRDYLDGAGVGMPRVTALIIVDRVDRRGLGSELVDDMLQREVAQVRVSFSAHRLLDPTDSEKETRRHLKRRAFDHLLSLALRHISESQVERADLVRQRDLLYRKLSALEEGGWSFEPIGDQALDPSALQIELDGITQQLDALGPDTGLLANHLDLVTEVLDNPQKHLWTDEVELYLDAMNLLRHPQDPNARHIQLHEIQNERGRRAIMLLVSLRPRDLPPREDLISAAERYLY</sequence>
<organism evidence="1 2">
    <name type="scientific">Thiorhodococcus fuscus</name>
    <dbReference type="NCBI Taxonomy" id="527200"/>
    <lineage>
        <taxon>Bacteria</taxon>
        <taxon>Pseudomonadati</taxon>
        <taxon>Pseudomonadota</taxon>
        <taxon>Gammaproteobacteria</taxon>
        <taxon>Chromatiales</taxon>
        <taxon>Chromatiaceae</taxon>
        <taxon>Thiorhodococcus</taxon>
    </lineage>
</organism>